<dbReference type="InterPro" id="IPR011990">
    <property type="entry name" value="TPR-like_helical_dom_sf"/>
</dbReference>
<feature type="region of interest" description="Disordered" evidence="1">
    <location>
        <begin position="101"/>
        <end position="131"/>
    </location>
</feature>
<evidence type="ECO:0000313" key="3">
    <source>
        <dbReference type="Proteomes" id="UP001489004"/>
    </source>
</evidence>
<name>A0AAW1RB71_9CHLO</name>
<dbReference type="Proteomes" id="UP001489004">
    <property type="component" value="Unassembled WGS sequence"/>
</dbReference>
<organism evidence="2 3">
    <name type="scientific">[Myrmecia] bisecta</name>
    <dbReference type="NCBI Taxonomy" id="41462"/>
    <lineage>
        <taxon>Eukaryota</taxon>
        <taxon>Viridiplantae</taxon>
        <taxon>Chlorophyta</taxon>
        <taxon>core chlorophytes</taxon>
        <taxon>Trebouxiophyceae</taxon>
        <taxon>Trebouxiales</taxon>
        <taxon>Trebouxiaceae</taxon>
        <taxon>Myrmecia</taxon>
    </lineage>
</organism>
<feature type="compositionally biased region" description="Polar residues" evidence="1">
    <location>
        <begin position="106"/>
        <end position="118"/>
    </location>
</feature>
<accession>A0AAW1RB71</accession>
<reference evidence="2 3" key="1">
    <citation type="journal article" date="2024" name="Nat. Commun.">
        <title>Phylogenomics reveals the evolutionary origins of lichenization in chlorophyte algae.</title>
        <authorList>
            <person name="Puginier C."/>
            <person name="Libourel C."/>
            <person name="Otte J."/>
            <person name="Skaloud P."/>
            <person name="Haon M."/>
            <person name="Grisel S."/>
            <person name="Petersen M."/>
            <person name="Berrin J.G."/>
            <person name="Delaux P.M."/>
            <person name="Dal Grande F."/>
            <person name="Keller J."/>
        </authorList>
    </citation>
    <scope>NUCLEOTIDE SEQUENCE [LARGE SCALE GENOMIC DNA]</scope>
    <source>
        <strain evidence="2 3">SAG 2043</strain>
    </source>
</reference>
<keyword evidence="3" id="KW-1185">Reference proteome</keyword>
<evidence type="ECO:0000313" key="2">
    <source>
        <dbReference type="EMBL" id="KAK9830561.1"/>
    </source>
</evidence>
<gene>
    <name evidence="2" type="ORF">WJX72_012491</name>
</gene>
<sequence>MHKSSPPWKLPDVAEERAGEDGDGRTGASRSPAAQDLKLRFTDENCPPSPALSCMEQDDQPAARPVPWQLSCDVTPNDAGPLPAGHLDCDEAAASLQLRSAEPDSTVLNSTSDGQGDTSGPAIGPPSPLTGPAISKSVLDRALWQAEQDGDAEAVQRIWAKMQAGASRADVDSLNLLLKSFCRVGGNPGEAEALVKEACQGGKIMPNAATYHQLAGMWLRHEQLHCE</sequence>
<evidence type="ECO:0000256" key="1">
    <source>
        <dbReference type="SAM" id="MobiDB-lite"/>
    </source>
</evidence>
<dbReference type="AlphaFoldDB" id="A0AAW1RB71"/>
<feature type="compositionally biased region" description="Basic and acidic residues" evidence="1">
    <location>
        <begin position="12"/>
        <end position="24"/>
    </location>
</feature>
<protein>
    <submittedName>
        <fullName evidence="2">Uncharacterized protein</fullName>
    </submittedName>
</protein>
<dbReference type="Gene3D" id="1.25.40.10">
    <property type="entry name" value="Tetratricopeptide repeat domain"/>
    <property type="match status" value="1"/>
</dbReference>
<feature type="region of interest" description="Disordered" evidence="1">
    <location>
        <begin position="1"/>
        <end position="62"/>
    </location>
</feature>
<dbReference type="EMBL" id="JALJOR010000001">
    <property type="protein sequence ID" value="KAK9830561.1"/>
    <property type="molecule type" value="Genomic_DNA"/>
</dbReference>
<comment type="caution">
    <text evidence="2">The sequence shown here is derived from an EMBL/GenBank/DDBJ whole genome shotgun (WGS) entry which is preliminary data.</text>
</comment>
<proteinExistence type="predicted"/>